<feature type="compositionally biased region" description="Low complexity" evidence="1">
    <location>
        <begin position="24"/>
        <end position="40"/>
    </location>
</feature>
<organism evidence="2 3">
    <name type="scientific">Tilletiopsis washingtonensis</name>
    <dbReference type="NCBI Taxonomy" id="58919"/>
    <lineage>
        <taxon>Eukaryota</taxon>
        <taxon>Fungi</taxon>
        <taxon>Dikarya</taxon>
        <taxon>Basidiomycota</taxon>
        <taxon>Ustilaginomycotina</taxon>
        <taxon>Exobasidiomycetes</taxon>
        <taxon>Entylomatales</taxon>
        <taxon>Entylomatales incertae sedis</taxon>
        <taxon>Tilletiopsis</taxon>
    </lineage>
</organism>
<dbReference type="EMBL" id="KZ819295">
    <property type="protein sequence ID" value="PWN97301.1"/>
    <property type="molecule type" value="Genomic_DNA"/>
</dbReference>
<dbReference type="RefSeq" id="XP_025597580.1">
    <property type="nucleotide sequence ID" value="XM_025745690.1"/>
</dbReference>
<dbReference type="Proteomes" id="UP000245946">
    <property type="component" value="Unassembled WGS sequence"/>
</dbReference>
<evidence type="ECO:0000313" key="3">
    <source>
        <dbReference type="Proteomes" id="UP000245946"/>
    </source>
</evidence>
<feature type="region of interest" description="Disordered" evidence="1">
    <location>
        <begin position="351"/>
        <end position="370"/>
    </location>
</feature>
<gene>
    <name evidence="2" type="ORF">FA09DRAFT_49255</name>
</gene>
<sequence length="508" mass="56845">MKRGAANQIHKDAPSDDEGDEGAGNESSSGSGLTPSAAPAAAAPATTPSFSFAQPAASPAFVILWLAVSPADGIVIRGERQWRGQQQHQLLHALRRCHGSSHVLRQQQQQQHLYAFRQQLRCAILLCCGTKERACSVLLLLGLALLRRAFRLFLHSRARRCHIRAIQRRDALVPRPAARAQPLVAERHRARSGRRCLRRLAASALALCRASAARREGEGELACFRSEAGGYVCRYRFTSSFASSRSRSLYFAAQQQHCRQAQQQQQRPSEARRLLAAKGGQHAVPLRRRPCADSHEQQWRQCRGRKARIAAGPADVHAAQRRLQLCGQACARHCCVNLGRQQWCSLRLCSGTGGGREGRRSSGGEERDEGTDADAGLLLWLFLVPHNRCCISYEHREQACAGRSNDAGLCLWLLGCLWRRCFGFFDASCTLQARVLLRHSHVRTRRQLRLLLRQRQLRQRRSAEPAGRGHAALRLWLVRRRLYAAGQWRCQRHGLHLWCLVDAAEEAG</sequence>
<dbReference type="GeneID" id="37273234"/>
<protein>
    <submittedName>
        <fullName evidence="2">Uncharacterized protein</fullName>
    </submittedName>
</protein>
<feature type="region of interest" description="Disordered" evidence="1">
    <location>
        <begin position="1"/>
        <end position="40"/>
    </location>
</feature>
<keyword evidence="3" id="KW-1185">Reference proteome</keyword>
<evidence type="ECO:0000313" key="2">
    <source>
        <dbReference type="EMBL" id="PWN97301.1"/>
    </source>
</evidence>
<name>A0A316Z6W2_9BASI</name>
<dbReference type="AlphaFoldDB" id="A0A316Z6W2"/>
<accession>A0A316Z6W2</accession>
<reference evidence="2 3" key="1">
    <citation type="journal article" date="2018" name="Mol. Biol. Evol.">
        <title>Broad Genomic Sampling Reveals a Smut Pathogenic Ancestry of the Fungal Clade Ustilaginomycotina.</title>
        <authorList>
            <person name="Kijpornyongpan T."/>
            <person name="Mondo S.J."/>
            <person name="Barry K."/>
            <person name="Sandor L."/>
            <person name="Lee J."/>
            <person name="Lipzen A."/>
            <person name="Pangilinan J."/>
            <person name="LaButti K."/>
            <person name="Hainaut M."/>
            <person name="Henrissat B."/>
            <person name="Grigoriev I.V."/>
            <person name="Spatafora J.W."/>
            <person name="Aime M.C."/>
        </authorList>
    </citation>
    <scope>NUCLEOTIDE SEQUENCE [LARGE SCALE GENOMIC DNA]</scope>
    <source>
        <strain evidence="2 3">MCA 4186</strain>
    </source>
</reference>
<feature type="compositionally biased region" description="Basic and acidic residues" evidence="1">
    <location>
        <begin position="356"/>
        <end position="365"/>
    </location>
</feature>
<proteinExistence type="predicted"/>
<evidence type="ECO:0000256" key="1">
    <source>
        <dbReference type="SAM" id="MobiDB-lite"/>
    </source>
</evidence>